<evidence type="ECO:0000313" key="3">
    <source>
        <dbReference type="Proteomes" id="UP000823891"/>
    </source>
</evidence>
<reference evidence="2" key="1">
    <citation type="journal article" date="2021" name="PeerJ">
        <title>Extensive microbial diversity within the chicken gut microbiome revealed by metagenomics and culture.</title>
        <authorList>
            <person name="Gilroy R."/>
            <person name="Ravi A."/>
            <person name="Getino M."/>
            <person name="Pursley I."/>
            <person name="Horton D.L."/>
            <person name="Alikhan N.F."/>
            <person name="Baker D."/>
            <person name="Gharbi K."/>
            <person name="Hall N."/>
            <person name="Watson M."/>
            <person name="Adriaenssens E.M."/>
            <person name="Foster-Nyarko E."/>
            <person name="Jarju S."/>
            <person name="Secka A."/>
            <person name="Antonio M."/>
            <person name="Oren A."/>
            <person name="Chaudhuri R.R."/>
            <person name="La Ragione R."/>
            <person name="Hildebrand F."/>
            <person name="Pallen M.J."/>
        </authorList>
    </citation>
    <scope>NUCLEOTIDE SEQUENCE</scope>
    <source>
        <strain evidence="2">USAMLcec2-132</strain>
    </source>
</reference>
<gene>
    <name evidence="2" type="ORF">H9761_10060</name>
</gene>
<sequence length="257" mass="28350">MKLRIRFSKYGALRFIGHLDVMRFFQKAVRRAGIDVAYSTGFSPHQIMSFASPLGLGVESRGDYLDIEVNEPMKIPMNAQEMLERLNAACVEGIEITRIVRLPEKAGNAMASVAAAAYTAQLKPGQSVQLMQTGREESVPEQTFSDFSFLEEIIPAFLAQEQIFITKETKKGVSQMDIRPGIFSLSVQDGVLHLLTDASSAGNIKPYVLLEALLSYAGCPEEKMPPFWSVQFTRLETYTRAEADGALIALGDVGEAF</sequence>
<reference evidence="2" key="2">
    <citation type="submission" date="2021-04" db="EMBL/GenBank/DDBJ databases">
        <authorList>
            <person name="Gilroy R."/>
        </authorList>
    </citation>
    <scope>NUCLEOTIDE SEQUENCE</scope>
    <source>
        <strain evidence="2">USAMLcec2-132</strain>
    </source>
</reference>
<name>A0A9D2NGY2_9FIRM</name>
<dbReference type="Proteomes" id="UP000823891">
    <property type="component" value="Unassembled WGS sequence"/>
</dbReference>
<dbReference type="Pfam" id="PF10105">
    <property type="entry name" value="DUF2344"/>
    <property type="match status" value="1"/>
</dbReference>
<dbReference type="AlphaFoldDB" id="A0A9D2NGY2"/>
<evidence type="ECO:0000313" key="2">
    <source>
        <dbReference type="EMBL" id="HJC24036.1"/>
    </source>
</evidence>
<dbReference type="EMBL" id="DWWS01000036">
    <property type="protein sequence ID" value="HJC24036.1"/>
    <property type="molecule type" value="Genomic_DNA"/>
</dbReference>
<evidence type="ECO:0000259" key="1">
    <source>
        <dbReference type="Pfam" id="PF10105"/>
    </source>
</evidence>
<dbReference type="InterPro" id="IPR018768">
    <property type="entry name" value="DUF2344"/>
</dbReference>
<organism evidence="2 3">
    <name type="scientific">Candidatus Eisenbergiella merdavium</name>
    <dbReference type="NCBI Taxonomy" id="2838551"/>
    <lineage>
        <taxon>Bacteria</taxon>
        <taxon>Bacillati</taxon>
        <taxon>Bacillota</taxon>
        <taxon>Clostridia</taxon>
        <taxon>Lachnospirales</taxon>
        <taxon>Lachnospiraceae</taxon>
        <taxon>Eisenbergiella</taxon>
    </lineage>
</organism>
<proteinExistence type="predicted"/>
<feature type="domain" description="DUF2344" evidence="1">
    <location>
        <begin position="2"/>
        <end position="206"/>
    </location>
</feature>
<comment type="caution">
    <text evidence="2">The sequence shown here is derived from an EMBL/GenBank/DDBJ whole genome shotgun (WGS) entry which is preliminary data.</text>
</comment>
<accession>A0A9D2NGY2</accession>
<protein>
    <submittedName>
        <fullName evidence="2">TIGR03936 family radical SAM-associated protein</fullName>
    </submittedName>
</protein>
<dbReference type="NCBIfam" id="TIGR03936">
    <property type="entry name" value="sam_1_link_chp"/>
    <property type="match status" value="1"/>
</dbReference>